<feature type="region of interest" description="Disordered" evidence="1">
    <location>
        <begin position="64"/>
        <end position="108"/>
    </location>
</feature>
<organism evidence="2 3">
    <name type="scientific">Oryza sativa subsp. japonica</name>
    <name type="common">Rice</name>
    <dbReference type="NCBI Taxonomy" id="39947"/>
    <lineage>
        <taxon>Eukaryota</taxon>
        <taxon>Viridiplantae</taxon>
        <taxon>Streptophyta</taxon>
        <taxon>Embryophyta</taxon>
        <taxon>Tracheophyta</taxon>
        <taxon>Spermatophyta</taxon>
        <taxon>Magnoliopsida</taxon>
        <taxon>Liliopsida</taxon>
        <taxon>Poales</taxon>
        <taxon>Poaceae</taxon>
        <taxon>BOP clade</taxon>
        <taxon>Oryzoideae</taxon>
        <taxon>Oryzeae</taxon>
        <taxon>Oryzinae</taxon>
        <taxon>Oryza</taxon>
        <taxon>Oryza sativa</taxon>
    </lineage>
</organism>
<dbReference type="PaxDb" id="39947-A0A0P0W362"/>
<dbReference type="AlphaFoldDB" id="A0A0P0W362"/>
<dbReference type="Gramene" id="Os03t0716900-01">
    <property type="protein sequence ID" value="Os03t0716900-01"/>
    <property type="gene ID" value="Os03g0716900"/>
</dbReference>
<evidence type="ECO:0000313" key="2">
    <source>
        <dbReference type="EMBL" id="BAS86082.1"/>
    </source>
</evidence>
<sequence>KLPCQTWAPWLFPSPSPSSQIDDASAAPLPTLPLVHRAVDRCRGRRRTLPHRYLPSLARSHPPPLLAVTAGSSASAAARLHPPPSPPLPGQPLWLTGAASRVEAAAQR</sequence>
<feature type="compositionally biased region" description="Low complexity" evidence="1">
    <location>
        <begin position="70"/>
        <end position="80"/>
    </location>
</feature>
<reference evidence="2 3" key="2">
    <citation type="journal article" date="2013" name="Plant Cell Physiol.">
        <title>Rice Annotation Project Database (RAP-DB): an integrative and interactive database for rice genomics.</title>
        <authorList>
            <person name="Sakai H."/>
            <person name="Lee S.S."/>
            <person name="Tanaka T."/>
            <person name="Numa H."/>
            <person name="Kim J."/>
            <person name="Kawahara Y."/>
            <person name="Wakimoto H."/>
            <person name="Yang C.C."/>
            <person name="Iwamoto M."/>
            <person name="Abe T."/>
            <person name="Yamada Y."/>
            <person name="Muto A."/>
            <person name="Inokuchi H."/>
            <person name="Ikemura T."/>
            <person name="Matsumoto T."/>
            <person name="Sasaki T."/>
            <person name="Itoh T."/>
        </authorList>
    </citation>
    <scope>NUCLEOTIDE SEQUENCE [LARGE SCALE GENOMIC DNA]</scope>
    <source>
        <strain evidence="3">cv. Nipponbare</strain>
    </source>
</reference>
<feature type="non-terminal residue" evidence="2">
    <location>
        <position position="1"/>
    </location>
</feature>
<gene>
    <name evidence="2" type="ordered locus">Os03g0716900</name>
    <name evidence="2" type="ORF">OSNPB_030716900</name>
</gene>
<reference evidence="2 3" key="3">
    <citation type="journal article" date="2013" name="Rice">
        <title>Improvement of the Oryza sativa Nipponbare reference genome using next generation sequence and optical map data.</title>
        <authorList>
            <person name="Kawahara Y."/>
            <person name="de la Bastide M."/>
            <person name="Hamilton J.P."/>
            <person name="Kanamori H."/>
            <person name="McCombie W.R."/>
            <person name="Ouyang S."/>
            <person name="Schwartz D.C."/>
            <person name="Tanaka T."/>
            <person name="Wu J."/>
            <person name="Zhou S."/>
            <person name="Childs K.L."/>
            <person name="Davidson R.M."/>
            <person name="Lin H."/>
            <person name="Quesada-Ocampo L."/>
            <person name="Vaillancourt B."/>
            <person name="Sakai H."/>
            <person name="Lee S.S."/>
            <person name="Kim J."/>
            <person name="Numa H."/>
            <person name="Itoh T."/>
            <person name="Buell C.R."/>
            <person name="Matsumoto T."/>
        </authorList>
    </citation>
    <scope>NUCLEOTIDE SEQUENCE [LARGE SCALE GENOMIC DNA]</scope>
    <source>
        <strain evidence="3">cv. Nipponbare</strain>
    </source>
</reference>
<dbReference type="EMBL" id="AP014959">
    <property type="protein sequence ID" value="BAS86082.1"/>
    <property type="molecule type" value="Genomic_DNA"/>
</dbReference>
<evidence type="ECO:0000313" key="3">
    <source>
        <dbReference type="Proteomes" id="UP000059680"/>
    </source>
</evidence>
<dbReference type="Proteomes" id="UP000059680">
    <property type="component" value="Chromosome 3"/>
</dbReference>
<feature type="compositionally biased region" description="Pro residues" evidence="1">
    <location>
        <begin position="81"/>
        <end position="90"/>
    </location>
</feature>
<protein>
    <submittedName>
        <fullName evidence="2">Os03g0716900 protein</fullName>
    </submittedName>
</protein>
<evidence type="ECO:0000256" key="1">
    <source>
        <dbReference type="SAM" id="MobiDB-lite"/>
    </source>
</evidence>
<reference evidence="3" key="1">
    <citation type="journal article" date="2005" name="Nature">
        <title>The map-based sequence of the rice genome.</title>
        <authorList>
            <consortium name="International rice genome sequencing project (IRGSP)"/>
            <person name="Matsumoto T."/>
            <person name="Wu J."/>
            <person name="Kanamori H."/>
            <person name="Katayose Y."/>
            <person name="Fujisawa M."/>
            <person name="Namiki N."/>
            <person name="Mizuno H."/>
            <person name="Yamamoto K."/>
            <person name="Antonio B.A."/>
            <person name="Baba T."/>
            <person name="Sakata K."/>
            <person name="Nagamura Y."/>
            <person name="Aoki H."/>
            <person name="Arikawa K."/>
            <person name="Arita K."/>
            <person name="Bito T."/>
            <person name="Chiden Y."/>
            <person name="Fujitsuka N."/>
            <person name="Fukunaka R."/>
            <person name="Hamada M."/>
            <person name="Harada C."/>
            <person name="Hayashi A."/>
            <person name="Hijishita S."/>
            <person name="Honda M."/>
            <person name="Hosokawa S."/>
            <person name="Ichikawa Y."/>
            <person name="Idonuma A."/>
            <person name="Iijima M."/>
            <person name="Ikeda M."/>
            <person name="Ikeno M."/>
            <person name="Ito K."/>
            <person name="Ito S."/>
            <person name="Ito T."/>
            <person name="Ito Y."/>
            <person name="Ito Y."/>
            <person name="Iwabuchi A."/>
            <person name="Kamiya K."/>
            <person name="Karasawa W."/>
            <person name="Kurita K."/>
            <person name="Katagiri S."/>
            <person name="Kikuta A."/>
            <person name="Kobayashi H."/>
            <person name="Kobayashi N."/>
            <person name="Machita K."/>
            <person name="Maehara T."/>
            <person name="Masukawa M."/>
            <person name="Mizubayashi T."/>
            <person name="Mukai Y."/>
            <person name="Nagasaki H."/>
            <person name="Nagata Y."/>
            <person name="Naito S."/>
            <person name="Nakashima M."/>
            <person name="Nakama Y."/>
            <person name="Nakamichi Y."/>
            <person name="Nakamura M."/>
            <person name="Meguro A."/>
            <person name="Negishi M."/>
            <person name="Ohta I."/>
            <person name="Ohta T."/>
            <person name="Okamoto M."/>
            <person name="Ono N."/>
            <person name="Saji S."/>
            <person name="Sakaguchi M."/>
            <person name="Sakai K."/>
            <person name="Shibata M."/>
            <person name="Shimokawa T."/>
            <person name="Song J."/>
            <person name="Takazaki Y."/>
            <person name="Terasawa K."/>
            <person name="Tsugane M."/>
            <person name="Tsuji K."/>
            <person name="Ueda S."/>
            <person name="Waki K."/>
            <person name="Yamagata H."/>
            <person name="Yamamoto M."/>
            <person name="Yamamoto S."/>
            <person name="Yamane H."/>
            <person name="Yoshiki S."/>
            <person name="Yoshihara R."/>
            <person name="Yukawa K."/>
            <person name="Zhong H."/>
            <person name="Yano M."/>
            <person name="Yuan Q."/>
            <person name="Ouyang S."/>
            <person name="Liu J."/>
            <person name="Jones K.M."/>
            <person name="Gansberger K."/>
            <person name="Moffat K."/>
            <person name="Hill J."/>
            <person name="Bera J."/>
            <person name="Fadrosh D."/>
            <person name="Jin S."/>
            <person name="Johri S."/>
            <person name="Kim M."/>
            <person name="Overton L."/>
            <person name="Reardon M."/>
            <person name="Tsitrin T."/>
            <person name="Vuong H."/>
            <person name="Weaver B."/>
            <person name="Ciecko A."/>
            <person name="Tallon L."/>
            <person name="Jackson J."/>
            <person name="Pai G."/>
            <person name="Aken S.V."/>
            <person name="Utterback T."/>
            <person name="Reidmuller S."/>
            <person name="Feldblyum T."/>
            <person name="Hsiao J."/>
            <person name="Zismann V."/>
            <person name="Iobst S."/>
            <person name="de Vazeille A.R."/>
            <person name="Buell C.R."/>
            <person name="Ying K."/>
            <person name="Li Y."/>
            <person name="Lu T."/>
            <person name="Huang Y."/>
            <person name="Zhao Q."/>
            <person name="Feng Q."/>
            <person name="Zhang L."/>
            <person name="Zhu J."/>
            <person name="Weng Q."/>
            <person name="Mu J."/>
            <person name="Lu Y."/>
            <person name="Fan D."/>
            <person name="Liu Y."/>
            <person name="Guan J."/>
            <person name="Zhang Y."/>
            <person name="Yu S."/>
            <person name="Liu X."/>
            <person name="Zhang Y."/>
            <person name="Hong G."/>
            <person name="Han B."/>
            <person name="Choisne N."/>
            <person name="Demange N."/>
            <person name="Orjeda G."/>
            <person name="Samain S."/>
            <person name="Cattolico L."/>
            <person name="Pelletier E."/>
            <person name="Couloux A."/>
            <person name="Segurens B."/>
            <person name="Wincker P."/>
            <person name="D'Hont A."/>
            <person name="Scarpelli C."/>
            <person name="Weissenbach J."/>
            <person name="Salanoubat M."/>
            <person name="Quetier F."/>
            <person name="Yu Y."/>
            <person name="Kim H.R."/>
            <person name="Rambo T."/>
            <person name="Currie J."/>
            <person name="Collura K."/>
            <person name="Luo M."/>
            <person name="Yang T."/>
            <person name="Ammiraju J.S.S."/>
            <person name="Engler F."/>
            <person name="Soderlund C."/>
            <person name="Wing R.A."/>
            <person name="Palmer L.E."/>
            <person name="de la Bastide M."/>
            <person name="Spiegel L."/>
            <person name="Nascimento L."/>
            <person name="Zutavern T."/>
            <person name="O'Shaughnessy A."/>
            <person name="Dike S."/>
            <person name="Dedhia N."/>
            <person name="Preston R."/>
            <person name="Balija V."/>
            <person name="McCombie W.R."/>
            <person name="Chow T."/>
            <person name="Chen H."/>
            <person name="Chung M."/>
            <person name="Chen C."/>
            <person name="Shaw J."/>
            <person name="Wu H."/>
            <person name="Hsiao K."/>
            <person name="Chao Y."/>
            <person name="Chu M."/>
            <person name="Cheng C."/>
            <person name="Hour A."/>
            <person name="Lee P."/>
            <person name="Lin S."/>
            <person name="Lin Y."/>
            <person name="Liou J."/>
            <person name="Liu S."/>
            <person name="Hsing Y."/>
            <person name="Raghuvanshi S."/>
            <person name="Mohanty A."/>
            <person name="Bharti A.K."/>
            <person name="Gaur A."/>
            <person name="Gupta V."/>
            <person name="Kumar D."/>
            <person name="Ravi V."/>
            <person name="Vij S."/>
            <person name="Kapur A."/>
            <person name="Khurana P."/>
            <person name="Khurana P."/>
            <person name="Khurana J.P."/>
            <person name="Tyagi A.K."/>
            <person name="Gaikwad K."/>
            <person name="Singh A."/>
            <person name="Dalal V."/>
            <person name="Srivastava S."/>
            <person name="Dixit A."/>
            <person name="Pal A.K."/>
            <person name="Ghazi I.A."/>
            <person name="Yadav M."/>
            <person name="Pandit A."/>
            <person name="Bhargava A."/>
            <person name="Sureshbabu K."/>
            <person name="Batra K."/>
            <person name="Sharma T.R."/>
            <person name="Mohapatra T."/>
            <person name="Singh N.K."/>
            <person name="Messing J."/>
            <person name="Nelson A.B."/>
            <person name="Fuks G."/>
            <person name="Kavchok S."/>
            <person name="Keizer G."/>
            <person name="Linton E."/>
            <person name="Llaca V."/>
            <person name="Song R."/>
            <person name="Tanyolac B."/>
            <person name="Young S."/>
            <person name="Ho-Il K."/>
            <person name="Hahn J.H."/>
            <person name="Sangsakoo G."/>
            <person name="Vanavichit A."/>
            <person name="de Mattos Luiz.A.T."/>
            <person name="Zimmer P.D."/>
            <person name="Malone G."/>
            <person name="Dellagostin O."/>
            <person name="de Oliveira A.C."/>
            <person name="Bevan M."/>
            <person name="Bancroft I."/>
            <person name="Minx P."/>
            <person name="Cordum H."/>
            <person name="Wilson R."/>
            <person name="Cheng Z."/>
            <person name="Jin W."/>
            <person name="Jiang J."/>
            <person name="Leong S.A."/>
            <person name="Iwama H."/>
            <person name="Gojobori T."/>
            <person name="Itoh T."/>
            <person name="Niimura Y."/>
            <person name="Fujii Y."/>
            <person name="Habara T."/>
            <person name="Sakai H."/>
            <person name="Sato Y."/>
            <person name="Wilson G."/>
            <person name="Kumar K."/>
            <person name="McCouch S."/>
            <person name="Juretic N."/>
            <person name="Hoen D."/>
            <person name="Wright S."/>
            <person name="Bruskiewich R."/>
            <person name="Bureau T."/>
            <person name="Miyao A."/>
            <person name="Hirochika H."/>
            <person name="Nishikawa T."/>
            <person name="Kadowaki K."/>
            <person name="Sugiura M."/>
            <person name="Burr B."/>
            <person name="Sasaki T."/>
        </authorList>
    </citation>
    <scope>NUCLEOTIDE SEQUENCE [LARGE SCALE GENOMIC DNA]</scope>
    <source>
        <strain evidence="3">cv. Nipponbare</strain>
    </source>
</reference>
<name>A0A0P0W362_ORYSJ</name>
<proteinExistence type="predicted"/>
<keyword evidence="3" id="KW-1185">Reference proteome</keyword>
<dbReference type="STRING" id="39947.A0A0P0W362"/>
<accession>A0A0P0W362</accession>
<dbReference type="InParanoid" id="A0A0P0W362"/>